<sequence length="122" mass="13385">EHELTLGCYGLPHLGGSAAVTKTFGDARRKVITAAIAGRRVALVAYSGWDDLRARVHSGRNAETDESTVIYAHRKRLAKNPAMELMISVLLHRTDDGAWTEEELDPIRSIQIMDITPSCSAL</sequence>
<dbReference type="Proteomes" id="UP000694660">
    <property type="component" value="Unassembled WGS sequence"/>
</dbReference>
<feature type="non-terminal residue" evidence="1">
    <location>
        <position position="122"/>
    </location>
</feature>
<feature type="non-terminal residue" evidence="1">
    <location>
        <position position="1"/>
    </location>
</feature>
<comment type="caution">
    <text evidence="1">The sequence shown here is derived from an EMBL/GenBank/DDBJ whole genome shotgun (WGS) entry which is preliminary data.</text>
</comment>
<reference evidence="2" key="1">
    <citation type="journal article" date="2022" name="ISME J.">
        <title>Genetic and phylogenetic analysis of dissimilatory iodate-reducing bacteria identifies potential niches across the world's oceans.</title>
        <authorList>
            <person name="Reyes-Umana V."/>
            <person name="Henning Z."/>
            <person name="Lee K."/>
            <person name="Barnum T.P."/>
            <person name="Coates J.D."/>
        </authorList>
    </citation>
    <scope>NUCLEOTIDE SEQUENCE [LARGE SCALE GENOMIC DNA]</scope>
    <source>
        <strain evidence="2">IR12</strain>
    </source>
</reference>
<proteinExistence type="predicted"/>
<dbReference type="EMBL" id="JAEKFT010000149">
    <property type="protein sequence ID" value="MBT0964315.1"/>
    <property type="molecule type" value="Genomic_DNA"/>
</dbReference>
<gene>
    <name evidence="1" type="ORF">I8J34_24340</name>
</gene>
<evidence type="ECO:0000313" key="2">
    <source>
        <dbReference type="Proteomes" id="UP000694660"/>
    </source>
</evidence>
<accession>A0A944HBA3</accession>
<dbReference type="AlphaFoldDB" id="A0A944HBA3"/>
<organism evidence="1 2">
    <name type="scientific">Denitromonas iodatirespirans</name>
    <dbReference type="NCBI Taxonomy" id="2795389"/>
    <lineage>
        <taxon>Bacteria</taxon>
        <taxon>Pseudomonadati</taxon>
        <taxon>Pseudomonadota</taxon>
        <taxon>Betaproteobacteria</taxon>
        <taxon>Rhodocyclales</taxon>
        <taxon>Zoogloeaceae</taxon>
        <taxon>Denitromonas</taxon>
    </lineage>
</organism>
<evidence type="ECO:0000313" key="1">
    <source>
        <dbReference type="EMBL" id="MBT0964315.1"/>
    </source>
</evidence>
<dbReference type="RefSeq" id="WP_214364208.1">
    <property type="nucleotide sequence ID" value="NZ_JAEKFT010000149.1"/>
</dbReference>
<keyword evidence="2" id="KW-1185">Reference proteome</keyword>
<name>A0A944HBA3_DENI1</name>
<protein>
    <submittedName>
        <fullName evidence="1">Uncharacterized protein</fullName>
    </submittedName>
</protein>